<proteinExistence type="predicted"/>
<dbReference type="InterPro" id="IPR025234">
    <property type="entry name" value="YjzH-like"/>
</dbReference>
<comment type="caution">
    <text evidence="1">The sequence shown here is derived from an EMBL/GenBank/DDBJ whole genome shotgun (WGS) entry which is preliminary data.</text>
</comment>
<organism evidence="1 2">
    <name type="scientific">Paenibacillus motobuensis</name>
    <dbReference type="NCBI Taxonomy" id="295324"/>
    <lineage>
        <taxon>Bacteria</taxon>
        <taxon>Bacillati</taxon>
        <taxon>Bacillota</taxon>
        <taxon>Bacilli</taxon>
        <taxon>Bacillales</taxon>
        <taxon>Paenibacillaceae</taxon>
        <taxon>Paenibacillus</taxon>
    </lineage>
</organism>
<accession>A0ABN0YRI0</accession>
<evidence type="ECO:0000313" key="1">
    <source>
        <dbReference type="EMBL" id="GAA0407173.1"/>
    </source>
</evidence>
<keyword evidence="2" id="KW-1185">Reference proteome</keyword>
<dbReference type="Pfam" id="PF13783">
    <property type="entry name" value="DUF4177"/>
    <property type="match status" value="1"/>
</dbReference>
<name>A0ABN0YRI0_9BACL</name>
<dbReference type="EMBL" id="BAAACX010000018">
    <property type="protein sequence ID" value="GAA0407173.1"/>
    <property type="molecule type" value="Genomic_DNA"/>
</dbReference>
<protein>
    <recommendedName>
        <fullName evidence="3">DUF4177 domain-containing protein</fullName>
    </recommendedName>
</protein>
<sequence length="52" mass="6320">MYEYKFERVDLRGIIENKPVQDYHEFVHEHARQGWRLLQIFAPSLEQRATSS</sequence>
<evidence type="ECO:0008006" key="3">
    <source>
        <dbReference type="Google" id="ProtNLM"/>
    </source>
</evidence>
<gene>
    <name evidence="1" type="ORF">GCM10008933_41750</name>
</gene>
<dbReference type="Proteomes" id="UP001500340">
    <property type="component" value="Unassembled WGS sequence"/>
</dbReference>
<dbReference type="RefSeq" id="WP_343864507.1">
    <property type="nucleotide sequence ID" value="NZ_BAAACX010000018.1"/>
</dbReference>
<evidence type="ECO:0000313" key="2">
    <source>
        <dbReference type="Proteomes" id="UP001500340"/>
    </source>
</evidence>
<reference evidence="1 2" key="1">
    <citation type="journal article" date="2019" name="Int. J. Syst. Evol. Microbiol.">
        <title>The Global Catalogue of Microorganisms (GCM) 10K type strain sequencing project: providing services to taxonomists for standard genome sequencing and annotation.</title>
        <authorList>
            <consortium name="The Broad Institute Genomics Platform"/>
            <consortium name="The Broad Institute Genome Sequencing Center for Infectious Disease"/>
            <person name="Wu L."/>
            <person name="Ma J."/>
        </authorList>
    </citation>
    <scope>NUCLEOTIDE SEQUENCE [LARGE SCALE GENOMIC DNA]</scope>
    <source>
        <strain evidence="1 2">JCM 12774</strain>
    </source>
</reference>